<proteinExistence type="predicted"/>
<feature type="region of interest" description="Disordered" evidence="1">
    <location>
        <begin position="71"/>
        <end position="100"/>
    </location>
</feature>
<name>A0A8K0MQ13_9ROSA</name>
<accession>A0A8K0MQ13</accession>
<reference evidence="2" key="1">
    <citation type="submission" date="2020-03" db="EMBL/GenBank/DDBJ databases">
        <title>A high-quality chromosome-level genome assembly of a woody plant with both climbing and erect habits, Rhamnella rubrinervis.</title>
        <authorList>
            <person name="Lu Z."/>
            <person name="Yang Y."/>
            <person name="Zhu X."/>
            <person name="Sun Y."/>
        </authorList>
    </citation>
    <scope>NUCLEOTIDE SEQUENCE</scope>
    <source>
        <strain evidence="2">BYM</strain>
        <tissue evidence="2">Leaf</tissue>
    </source>
</reference>
<evidence type="ECO:0000313" key="3">
    <source>
        <dbReference type="Proteomes" id="UP000796880"/>
    </source>
</evidence>
<protein>
    <submittedName>
        <fullName evidence="2">Uncharacterized protein</fullName>
    </submittedName>
</protein>
<evidence type="ECO:0000313" key="2">
    <source>
        <dbReference type="EMBL" id="KAF3453773.1"/>
    </source>
</evidence>
<keyword evidence="3" id="KW-1185">Reference proteome</keyword>
<dbReference type="Proteomes" id="UP000796880">
    <property type="component" value="Unassembled WGS sequence"/>
</dbReference>
<sequence length="140" mass="14971">MTAAQDNFLTSDFPTTSAPTSRPQTTSCDHVFLRPSDNFLGHRQASRPLACPLLANFPDLASFLRRTPSLTCRQHPHGHPSTSSRPPHSPRASCVLTTTAGDATTVTLPAGRPYPHGPASFLRPQATTVLDNISDLPASS</sequence>
<gene>
    <name evidence="2" type="ORF">FNV43_RR04214</name>
</gene>
<organism evidence="2 3">
    <name type="scientific">Rhamnella rubrinervis</name>
    <dbReference type="NCBI Taxonomy" id="2594499"/>
    <lineage>
        <taxon>Eukaryota</taxon>
        <taxon>Viridiplantae</taxon>
        <taxon>Streptophyta</taxon>
        <taxon>Embryophyta</taxon>
        <taxon>Tracheophyta</taxon>
        <taxon>Spermatophyta</taxon>
        <taxon>Magnoliopsida</taxon>
        <taxon>eudicotyledons</taxon>
        <taxon>Gunneridae</taxon>
        <taxon>Pentapetalae</taxon>
        <taxon>rosids</taxon>
        <taxon>fabids</taxon>
        <taxon>Rosales</taxon>
        <taxon>Rhamnaceae</taxon>
        <taxon>rhamnoid group</taxon>
        <taxon>Rhamneae</taxon>
        <taxon>Rhamnella</taxon>
    </lineage>
</organism>
<dbReference type="AlphaFoldDB" id="A0A8K0MQ13"/>
<feature type="region of interest" description="Disordered" evidence="1">
    <location>
        <begin position="1"/>
        <end position="27"/>
    </location>
</feature>
<comment type="caution">
    <text evidence="2">The sequence shown here is derived from an EMBL/GenBank/DDBJ whole genome shotgun (WGS) entry which is preliminary data.</text>
</comment>
<evidence type="ECO:0000256" key="1">
    <source>
        <dbReference type="SAM" id="MobiDB-lite"/>
    </source>
</evidence>
<dbReference type="EMBL" id="VOIH02000002">
    <property type="protein sequence ID" value="KAF3453773.1"/>
    <property type="molecule type" value="Genomic_DNA"/>
</dbReference>